<accession>A0ABU1BAM4</accession>
<dbReference type="RefSeq" id="WP_309038541.1">
    <property type="nucleotide sequence ID" value="NZ_JAVIFY010000003.1"/>
</dbReference>
<comment type="caution">
    <text evidence="2">The sequence shown here is derived from an EMBL/GenBank/DDBJ whole genome shotgun (WGS) entry which is preliminary data.</text>
</comment>
<evidence type="ECO:0008006" key="4">
    <source>
        <dbReference type="Google" id="ProtNLM"/>
    </source>
</evidence>
<organism evidence="2 3">
    <name type="scientific">Pseudoalteromonas haloplanktis</name>
    <name type="common">Alteromonas haloplanktis</name>
    <dbReference type="NCBI Taxonomy" id="228"/>
    <lineage>
        <taxon>Bacteria</taxon>
        <taxon>Pseudomonadati</taxon>
        <taxon>Pseudomonadota</taxon>
        <taxon>Gammaproteobacteria</taxon>
        <taxon>Alteromonadales</taxon>
        <taxon>Pseudoalteromonadaceae</taxon>
        <taxon>Pseudoalteromonas</taxon>
    </lineage>
</organism>
<evidence type="ECO:0000313" key="3">
    <source>
        <dbReference type="Proteomes" id="UP001226574"/>
    </source>
</evidence>
<protein>
    <recommendedName>
        <fullName evidence="4">Orphan protein</fullName>
    </recommendedName>
</protein>
<evidence type="ECO:0000256" key="1">
    <source>
        <dbReference type="SAM" id="Coils"/>
    </source>
</evidence>
<proteinExistence type="predicted"/>
<keyword evidence="3" id="KW-1185">Reference proteome</keyword>
<evidence type="ECO:0000313" key="2">
    <source>
        <dbReference type="EMBL" id="MDQ9090969.1"/>
    </source>
</evidence>
<sequence>MMKNNFTALLLAFIAGVACASIFFGVILFSQLAAIADDAQSEQAYQKFVTEIQSISLESVSDHAVSKHSQTAEVDVLESSTSSPDVENTRALETQLAQLQVELEAQRKLVKTYEKRLTAPSDLEQALLTKFDEQNRNEEWAYRTETAMKDFLQMADLSISPELVSAQCKSSVCKFELVAPQDIDDFGHTQWRELNDQLVKQEFWQQFTVTTSKSSDRDFSLLLATESD</sequence>
<dbReference type="EMBL" id="JAVIFY010000003">
    <property type="protein sequence ID" value="MDQ9090969.1"/>
    <property type="molecule type" value="Genomic_DNA"/>
</dbReference>
<dbReference type="PROSITE" id="PS51257">
    <property type="entry name" value="PROKAR_LIPOPROTEIN"/>
    <property type="match status" value="1"/>
</dbReference>
<keyword evidence="1" id="KW-0175">Coiled coil</keyword>
<reference evidence="2 3" key="1">
    <citation type="submission" date="2023-08" db="EMBL/GenBank/DDBJ databases">
        <title>Pseudoalteromonas haloplanktis LL1 genome.</title>
        <authorList>
            <person name="Wu S."/>
        </authorList>
    </citation>
    <scope>NUCLEOTIDE SEQUENCE [LARGE SCALE GENOMIC DNA]</scope>
    <source>
        <strain evidence="2 3">LL1</strain>
    </source>
</reference>
<name>A0ABU1BAM4_PSEHA</name>
<gene>
    <name evidence="2" type="ORF">RC083_05095</name>
</gene>
<feature type="coiled-coil region" evidence="1">
    <location>
        <begin position="89"/>
        <end position="116"/>
    </location>
</feature>
<dbReference type="Proteomes" id="UP001226574">
    <property type="component" value="Unassembled WGS sequence"/>
</dbReference>